<dbReference type="GO" id="GO:0016020">
    <property type="term" value="C:membrane"/>
    <property type="evidence" value="ECO:0007669"/>
    <property type="project" value="TreeGrafter"/>
</dbReference>
<keyword evidence="4" id="KW-1185">Reference proteome</keyword>
<sequence>MSTATSGDHALNNFDLVRVFAAAQVVVVHLVSFMPGMHSASWLEVLSLFPGVPIFFFISGFLIGGSWRRNPNVAAYIASRALRIFPGLWAACLFSLALLLFLYSEPLRENVGTTLIWIAMQLSFLQSWNPQFLRGYGMGVANPVLWTIPVELAFYVVLPLLVILGQRIRRLYGVLIGAALISLLVCWWATAGLDPRDAQVETLRKVMTVSPLSFVSWVWMFLLGVLAQLQFDRLQPLIAGRALPFVLIAVAVGILSLFVDFPPLLHLPGNEIGLLNAVANGLACLAFAYSYPGLALRWLRGNDLSYGVYLYHMPLANALIAVGVVGWQGGVLVLIGTFVCAFLSWVLIERRALGLKSRLQLLLDRRSSLGREIAT</sequence>
<accession>A0A368Y747</accession>
<feature type="transmembrane region" description="Helical" evidence="1">
    <location>
        <begin position="306"/>
        <end position="325"/>
    </location>
</feature>
<feature type="domain" description="Acyltransferase 3" evidence="2">
    <location>
        <begin position="12"/>
        <end position="347"/>
    </location>
</feature>
<dbReference type="Proteomes" id="UP000252884">
    <property type="component" value="Unassembled WGS sequence"/>
</dbReference>
<proteinExistence type="predicted"/>
<dbReference type="PANTHER" id="PTHR23028">
    <property type="entry name" value="ACETYLTRANSFERASE"/>
    <property type="match status" value="1"/>
</dbReference>
<feature type="transmembrane region" description="Helical" evidence="1">
    <location>
        <begin position="171"/>
        <end position="190"/>
    </location>
</feature>
<feature type="transmembrane region" description="Helical" evidence="1">
    <location>
        <begin position="331"/>
        <end position="348"/>
    </location>
</feature>
<gene>
    <name evidence="3" type="ORF">DES41_101646</name>
</gene>
<dbReference type="GO" id="GO:0016747">
    <property type="term" value="F:acyltransferase activity, transferring groups other than amino-acyl groups"/>
    <property type="evidence" value="ECO:0007669"/>
    <property type="project" value="InterPro"/>
</dbReference>
<feature type="transmembrane region" description="Helical" evidence="1">
    <location>
        <begin position="210"/>
        <end position="231"/>
    </location>
</feature>
<evidence type="ECO:0000313" key="4">
    <source>
        <dbReference type="Proteomes" id="UP000252884"/>
    </source>
</evidence>
<comment type="caution">
    <text evidence="3">The sequence shown here is derived from an EMBL/GenBank/DDBJ whole genome shotgun (WGS) entry which is preliminary data.</text>
</comment>
<evidence type="ECO:0000313" key="3">
    <source>
        <dbReference type="EMBL" id="RCW76042.1"/>
    </source>
</evidence>
<feature type="transmembrane region" description="Helical" evidence="1">
    <location>
        <begin position="110"/>
        <end position="128"/>
    </location>
</feature>
<name>A0A368Y747_9BURK</name>
<evidence type="ECO:0000259" key="2">
    <source>
        <dbReference type="Pfam" id="PF01757"/>
    </source>
</evidence>
<feature type="transmembrane region" description="Helical" evidence="1">
    <location>
        <begin position="273"/>
        <end position="294"/>
    </location>
</feature>
<evidence type="ECO:0000256" key="1">
    <source>
        <dbReference type="SAM" id="Phobius"/>
    </source>
</evidence>
<dbReference type="PANTHER" id="PTHR23028:SF53">
    <property type="entry name" value="ACYL_TRANSF_3 DOMAIN-CONTAINING PROTEIN"/>
    <property type="match status" value="1"/>
</dbReference>
<dbReference type="EMBL" id="QPJK01000001">
    <property type="protein sequence ID" value="RCW76042.1"/>
    <property type="molecule type" value="Genomic_DNA"/>
</dbReference>
<dbReference type="GO" id="GO:0000271">
    <property type="term" value="P:polysaccharide biosynthetic process"/>
    <property type="evidence" value="ECO:0007669"/>
    <property type="project" value="TreeGrafter"/>
</dbReference>
<dbReference type="InterPro" id="IPR002656">
    <property type="entry name" value="Acyl_transf_3_dom"/>
</dbReference>
<dbReference type="AlphaFoldDB" id="A0A368Y747"/>
<feature type="transmembrane region" description="Helical" evidence="1">
    <location>
        <begin position="84"/>
        <end position="103"/>
    </location>
</feature>
<feature type="transmembrane region" description="Helical" evidence="1">
    <location>
        <begin position="243"/>
        <end position="261"/>
    </location>
</feature>
<keyword evidence="1" id="KW-0472">Membrane</keyword>
<dbReference type="InterPro" id="IPR050879">
    <property type="entry name" value="Acyltransferase_3"/>
</dbReference>
<feature type="transmembrane region" description="Helical" evidence="1">
    <location>
        <begin position="16"/>
        <end position="33"/>
    </location>
</feature>
<reference evidence="3 4" key="1">
    <citation type="submission" date="2018-07" db="EMBL/GenBank/DDBJ databases">
        <title>Genomic Encyclopedia of Type Strains, Phase IV (KMG-IV): sequencing the most valuable type-strain genomes for metagenomic binning, comparative biology and taxonomic classification.</title>
        <authorList>
            <person name="Goeker M."/>
        </authorList>
    </citation>
    <scope>NUCLEOTIDE SEQUENCE [LARGE SCALE GENOMIC DNA]</scope>
    <source>
        <strain evidence="3 4">DSM 21634</strain>
    </source>
</reference>
<dbReference type="RefSeq" id="WP_114465827.1">
    <property type="nucleotide sequence ID" value="NZ_QPJK01000001.1"/>
</dbReference>
<feature type="transmembrane region" description="Helical" evidence="1">
    <location>
        <begin position="140"/>
        <end position="164"/>
    </location>
</feature>
<feature type="transmembrane region" description="Helical" evidence="1">
    <location>
        <begin position="45"/>
        <end position="64"/>
    </location>
</feature>
<keyword evidence="1" id="KW-0812">Transmembrane</keyword>
<dbReference type="Pfam" id="PF01757">
    <property type="entry name" value="Acyl_transf_3"/>
    <property type="match status" value="1"/>
</dbReference>
<dbReference type="OrthoDB" id="9767863at2"/>
<protein>
    <submittedName>
        <fullName evidence="3">Peptidoglycan/LPS O-acetylase OafA/YrhL</fullName>
    </submittedName>
</protein>
<organism evidence="3 4">
    <name type="scientific">Pseudorhodoferax soli</name>
    <dbReference type="NCBI Taxonomy" id="545864"/>
    <lineage>
        <taxon>Bacteria</taxon>
        <taxon>Pseudomonadati</taxon>
        <taxon>Pseudomonadota</taxon>
        <taxon>Betaproteobacteria</taxon>
        <taxon>Burkholderiales</taxon>
        <taxon>Comamonadaceae</taxon>
    </lineage>
</organism>
<keyword evidence="1" id="KW-1133">Transmembrane helix</keyword>